<feature type="region of interest" description="Disordered" evidence="1">
    <location>
        <begin position="530"/>
        <end position="679"/>
    </location>
</feature>
<feature type="compositionally biased region" description="Polar residues" evidence="1">
    <location>
        <begin position="474"/>
        <end position="495"/>
    </location>
</feature>
<accession>A0AAD3CNS4</accession>
<dbReference type="Proteomes" id="UP001054902">
    <property type="component" value="Unassembled WGS sequence"/>
</dbReference>
<comment type="caution">
    <text evidence="2">The sequence shown here is derived from an EMBL/GenBank/DDBJ whole genome shotgun (WGS) entry which is preliminary data.</text>
</comment>
<dbReference type="EMBL" id="BLLK01000038">
    <property type="protein sequence ID" value="GFH49376.1"/>
    <property type="molecule type" value="Genomic_DNA"/>
</dbReference>
<name>A0AAD3CNS4_9STRA</name>
<proteinExistence type="predicted"/>
<sequence length="689" mass="77688">MNIFDPFAPDPKPAAQVQVQDSAQTSVQIGEFRIQSHQLPTHQPPHQPNHMQQPILYDQNQSVGNSQMYHHNNHLQAPPPQTMPHPQSYPQQNHQAATAPIQNQNFTTLVSTPVNQAGHAPPPSYNNQNSNHGNYISQDDDSFFGDFSSRSGASQRLMKPVRTLNTISDRLATHFQQNNQQAQLSNVPPPQEFTRSNHSVASSFGSKYTVSSIGTDSLYSAYSDKEDDINVLHNDKFSPPPKLPASLKEIRSQMDTSRLAQLPRFENIKHSGECLARFSLKSMVIKKWRSTFWIAYGLQEIYFFRSKTDFEEWVSNPYLSKEQRNSLVKMKVDFVRDLDEPFVEGYQVSMMSMKHYKKEGEIYHYKLEKWDKLGPTVSVAIGGKNSIEIKNLRTIMKEMIEAALLSQMQIRSISEDNGISPFDPNGPTSRGPIYDLGASVHSSASYHSYDRPSEQHRRNQPPQQNYVYDLGASVGSNHTPTNQQQQQSMVSYQYPSDTGGEASYVYDLGATSDPKPKPKSMFKEMKGKLRSASFGNEPKQPNPDADVRVTDRRSSVMNNVFGRKAKDPNTKVTVTVNQSEPTRSSSRLKGIMRRGSYNEGDEHSRGANKYGDENQKSSSKLKGILRRKSDKETKPQSIYNEPIQSQGLVSKMKNPKSIFKKKNKPQGEPGHDSGAGNIAYRQAEIDYGF</sequence>
<organism evidence="2 3">
    <name type="scientific">Chaetoceros tenuissimus</name>
    <dbReference type="NCBI Taxonomy" id="426638"/>
    <lineage>
        <taxon>Eukaryota</taxon>
        <taxon>Sar</taxon>
        <taxon>Stramenopiles</taxon>
        <taxon>Ochrophyta</taxon>
        <taxon>Bacillariophyta</taxon>
        <taxon>Coscinodiscophyceae</taxon>
        <taxon>Chaetocerotophycidae</taxon>
        <taxon>Chaetocerotales</taxon>
        <taxon>Chaetocerotaceae</taxon>
        <taxon>Chaetoceros</taxon>
    </lineage>
</organism>
<feature type="compositionally biased region" description="Polar residues" evidence="1">
    <location>
        <begin position="125"/>
        <end position="137"/>
    </location>
</feature>
<keyword evidence="3" id="KW-1185">Reference proteome</keyword>
<feature type="region of interest" description="Disordered" evidence="1">
    <location>
        <begin position="113"/>
        <end position="156"/>
    </location>
</feature>
<feature type="compositionally biased region" description="Polar residues" evidence="1">
    <location>
        <begin position="635"/>
        <end position="648"/>
    </location>
</feature>
<evidence type="ECO:0000256" key="1">
    <source>
        <dbReference type="SAM" id="MobiDB-lite"/>
    </source>
</evidence>
<feature type="compositionally biased region" description="Polar residues" evidence="1">
    <location>
        <begin position="570"/>
        <end position="587"/>
    </location>
</feature>
<protein>
    <recommendedName>
        <fullName evidence="4">PH domain-containing protein</fullName>
    </recommendedName>
</protein>
<evidence type="ECO:0008006" key="4">
    <source>
        <dbReference type="Google" id="ProtNLM"/>
    </source>
</evidence>
<feature type="region of interest" description="Disordered" evidence="1">
    <location>
        <begin position="467"/>
        <end position="495"/>
    </location>
</feature>
<reference evidence="2 3" key="1">
    <citation type="journal article" date="2021" name="Sci. Rep.">
        <title>The genome of the diatom Chaetoceros tenuissimus carries an ancient integrated fragment of an extant virus.</title>
        <authorList>
            <person name="Hongo Y."/>
            <person name="Kimura K."/>
            <person name="Takaki Y."/>
            <person name="Yoshida Y."/>
            <person name="Baba S."/>
            <person name="Kobayashi G."/>
            <person name="Nagasaki K."/>
            <person name="Hano T."/>
            <person name="Tomaru Y."/>
        </authorList>
    </citation>
    <scope>NUCLEOTIDE SEQUENCE [LARGE SCALE GENOMIC DNA]</scope>
    <source>
        <strain evidence="2 3">NIES-3715</strain>
    </source>
</reference>
<feature type="region of interest" description="Disordered" evidence="1">
    <location>
        <begin position="416"/>
        <end position="436"/>
    </location>
</feature>
<evidence type="ECO:0000313" key="3">
    <source>
        <dbReference type="Proteomes" id="UP001054902"/>
    </source>
</evidence>
<feature type="compositionally biased region" description="Basic and acidic residues" evidence="1">
    <location>
        <begin position="600"/>
        <end position="615"/>
    </location>
</feature>
<dbReference type="AlphaFoldDB" id="A0AAD3CNS4"/>
<feature type="compositionally biased region" description="Basic and acidic residues" evidence="1">
    <location>
        <begin position="545"/>
        <end position="554"/>
    </location>
</feature>
<gene>
    <name evidence="2" type="ORF">CTEN210_05852</name>
</gene>
<evidence type="ECO:0000313" key="2">
    <source>
        <dbReference type="EMBL" id="GFH49376.1"/>
    </source>
</evidence>
<feature type="region of interest" description="Disordered" evidence="1">
    <location>
        <begin position="65"/>
        <end position="97"/>
    </location>
</feature>
<feature type="compositionally biased region" description="Polar residues" evidence="1">
    <location>
        <begin position="84"/>
        <end position="97"/>
    </location>
</feature>